<sequence length="148" mass="16874">MAKAYQIGELARHVDVPVATIRYYEREALLPKPERSAGNFRLYSETHRERLVFIRQCRALDMTLEEISSLLALKDHPQKSCEQVNTLIDDHLADVTRRVAELQRLQKDLETLRLRCGSIKSVSECAILAGLSQPSASKRADIRKTQQS</sequence>
<protein>
    <submittedName>
        <fullName evidence="5">Cd(II)/Pb(II)-responsive transcriptional regulator</fullName>
    </submittedName>
</protein>
<keyword evidence="3" id="KW-0804">Transcription</keyword>
<dbReference type="Pfam" id="PF09278">
    <property type="entry name" value="MerR-DNA-bind"/>
    <property type="match status" value="1"/>
</dbReference>
<feature type="domain" description="HTH merR-type" evidence="4">
    <location>
        <begin position="4"/>
        <end position="73"/>
    </location>
</feature>
<dbReference type="InterPro" id="IPR011791">
    <property type="entry name" value="CadR-PbrR"/>
</dbReference>
<dbReference type="Proteomes" id="UP001595904">
    <property type="component" value="Unassembled WGS sequence"/>
</dbReference>
<comment type="caution">
    <text evidence="5">The sequence shown here is derived from an EMBL/GenBank/DDBJ whole genome shotgun (WGS) entry which is preliminary data.</text>
</comment>
<evidence type="ECO:0000313" key="5">
    <source>
        <dbReference type="EMBL" id="MFC4309116.1"/>
    </source>
</evidence>
<dbReference type="Pfam" id="PF00376">
    <property type="entry name" value="MerR"/>
    <property type="match status" value="1"/>
</dbReference>
<dbReference type="SMART" id="SM00422">
    <property type="entry name" value="HTH_MERR"/>
    <property type="match status" value="1"/>
</dbReference>
<keyword evidence="2" id="KW-0238">DNA-binding</keyword>
<dbReference type="EMBL" id="JBHSDU010000003">
    <property type="protein sequence ID" value="MFC4309116.1"/>
    <property type="molecule type" value="Genomic_DNA"/>
</dbReference>
<keyword evidence="1" id="KW-0805">Transcription regulation</keyword>
<keyword evidence="6" id="KW-1185">Reference proteome</keyword>
<evidence type="ECO:0000256" key="1">
    <source>
        <dbReference type="ARBA" id="ARBA00023015"/>
    </source>
</evidence>
<reference evidence="6" key="1">
    <citation type="journal article" date="2019" name="Int. J. Syst. Evol. Microbiol.">
        <title>The Global Catalogue of Microorganisms (GCM) 10K type strain sequencing project: providing services to taxonomists for standard genome sequencing and annotation.</title>
        <authorList>
            <consortium name="The Broad Institute Genomics Platform"/>
            <consortium name="The Broad Institute Genome Sequencing Center for Infectious Disease"/>
            <person name="Wu L."/>
            <person name="Ma J."/>
        </authorList>
    </citation>
    <scope>NUCLEOTIDE SEQUENCE [LARGE SCALE GENOMIC DNA]</scope>
    <source>
        <strain evidence="6">CGMCC 1.10759</strain>
    </source>
</reference>
<dbReference type="InterPro" id="IPR009061">
    <property type="entry name" value="DNA-bd_dom_put_sf"/>
</dbReference>
<dbReference type="PANTHER" id="PTHR30204">
    <property type="entry name" value="REDOX-CYCLING DRUG-SENSING TRANSCRIPTIONAL ACTIVATOR SOXR"/>
    <property type="match status" value="1"/>
</dbReference>
<dbReference type="CDD" id="cd04784">
    <property type="entry name" value="HTH_CadR-PbrR"/>
    <property type="match status" value="1"/>
</dbReference>
<dbReference type="InterPro" id="IPR000551">
    <property type="entry name" value="MerR-type_HTH_dom"/>
</dbReference>
<gene>
    <name evidence="5" type="primary">cadR</name>
    <name evidence="5" type="ORF">ACFPN2_08500</name>
</gene>
<dbReference type="InterPro" id="IPR047057">
    <property type="entry name" value="MerR_fam"/>
</dbReference>
<dbReference type="NCBIfam" id="TIGR02047">
    <property type="entry name" value="CadR-PbrR"/>
    <property type="match status" value="1"/>
</dbReference>
<dbReference type="PROSITE" id="PS50937">
    <property type="entry name" value="HTH_MERR_2"/>
    <property type="match status" value="1"/>
</dbReference>
<evidence type="ECO:0000259" key="4">
    <source>
        <dbReference type="PROSITE" id="PS50937"/>
    </source>
</evidence>
<evidence type="ECO:0000313" key="6">
    <source>
        <dbReference type="Proteomes" id="UP001595904"/>
    </source>
</evidence>
<dbReference type="PANTHER" id="PTHR30204:SF92">
    <property type="entry name" value="HTH-TYPE TRANSCRIPTIONAL REGULATOR ZNTR"/>
    <property type="match status" value="1"/>
</dbReference>
<evidence type="ECO:0000256" key="2">
    <source>
        <dbReference type="ARBA" id="ARBA00023125"/>
    </source>
</evidence>
<dbReference type="SUPFAM" id="SSF46955">
    <property type="entry name" value="Putative DNA-binding domain"/>
    <property type="match status" value="1"/>
</dbReference>
<name>A0ABV8SNW6_9GAMM</name>
<dbReference type="InterPro" id="IPR015358">
    <property type="entry name" value="Tscrpt_reg_MerR_DNA-bd"/>
</dbReference>
<dbReference type="PRINTS" id="PR00040">
    <property type="entry name" value="HTHMERR"/>
</dbReference>
<accession>A0ABV8SNW6</accession>
<dbReference type="Gene3D" id="1.10.1660.10">
    <property type="match status" value="1"/>
</dbReference>
<proteinExistence type="predicted"/>
<dbReference type="RefSeq" id="WP_380596179.1">
    <property type="nucleotide sequence ID" value="NZ_JBHSDU010000003.1"/>
</dbReference>
<organism evidence="5 6">
    <name type="scientific">Steroidobacter flavus</name>
    <dbReference type="NCBI Taxonomy" id="1842136"/>
    <lineage>
        <taxon>Bacteria</taxon>
        <taxon>Pseudomonadati</taxon>
        <taxon>Pseudomonadota</taxon>
        <taxon>Gammaproteobacteria</taxon>
        <taxon>Steroidobacterales</taxon>
        <taxon>Steroidobacteraceae</taxon>
        <taxon>Steroidobacter</taxon>
    </lineage>
</organism>
<evidence type="ECO:0000256" key="3">
    <source>
        <dbReference type="ARBA" id="ARBA00023163"/>
    </source>
</evidence>